<dbReference type="KEGG" id="arep:ID810_04775"/>
<dbReference type="SUPFAM" id="SSF55194">
    <property type="entry name" value="Ribosome recycling factor, RRF"/>
    <property type="match status" value="1"/>
</dbReference>
<dbReference type="Gene3D" id="3.30.1360.40">
    <property type="match status" value="1"/>
</dbReference>
<dbReference type="GO" id="GO:0043023">
    <property type="term" value="F:ribosomal large subunit binding"/>
    <property type="evidence" value="ECO:0007669"/>
    <property type="project" value="TreeGrafter"/>
</dbReference>
<accession>A0A7T0LLY8</accession>
<comment type="similarity">
    <text evidence="2 5">Belongs to the RRF family.</text>
</comment>
<dbReference type="RefSeq" id="WP_166857656.1">
    <property type="nucleotide sequence ID" value="NZ_CP063989.1"/>
</dbReference>
<evidence type="ECO:0000256" key="3">
    <source>
        <dbReference type="ARBA" id="ARBA00022490"/>
    </source>
</evidence>
<dbReference type="FunFam" id="1.10.132.20:FF:000001">
    <property type="entry name" value="Ribosome-recycling factor"/>
    <property type="match status" value="1"/>
</dbReference>
<evidence type="ECO:0000256" key="6">
    <source>
        <dbReference type="SAM" id="Coils"/>
    </source>
</evidence>
<comment type="function">
    <text evidence="5">Responsible for the release of ribosomes from messenger RNA at the termination of protein biosynthesis. May increase the efficiency of translation by recycling ribosomes from one round of translation to another.</text>
</comment>
<evidence type="ECO:0000256" key="2">
    <source>
        <dbReference type="ARBA" id="ARBA00005912"/>
    </source>
</evidence>
<dbReference type="NCBIfam" id="TIGR00496">
    <property type="entry name" value="frr"/>
    <property type="match status" value="1"/>
</dbReference>
<dbReference type="HAMAP" id="MF_00040">
    <property type="entry name" value="RRF"/>
    <property type="match status" value="1"/>
</dbReference>
<feature type="coiled-coil region" evidence="6">
    <location>
        <begin position="139"/>
        <end position="173"/>
    </location>
</feature>
<sequence length="185" mass="20277">MIDDVMLEAEEKMEAALEAAKREMAAIRTGRANPTMFNSIMVDYYGAPTPLQQLAGITIPEARTVIVSPFDRSATKAITTAIRESDLGVNPTDDGTVIRVTLPALTEERRKDYVKLARTRAEDSRVQVRGIRGKSKKELEAIKKAGEAGEDEVKRAESELDALTKRFVDAVDAALAAKESELLEV</sequence>
<dbReference type="CDD" id="cd00520">
    <property type="entry name" value="RRF"/>
    <property type="match status" value="1"/>
</dbReference>
<dbReference type="GO" id="GO:0006415">
    <property type="term" value="P:translational termination"/>
    <property type="evidence" value="ECO:0007669"/>
    <property type="project" value="UniProtKB-UniRule"/>
</dbReference>
<dbReference type="Proteomes" id="UP000594637">
    <property type="component" value="Chromosome"/>
</dbReference>
<organism evidence="8 9">
    <name type="scientific">Actinomyces respiraculi</name>
    <dbReference type="NCBI Taxonomy" id="2744574"/>
    <lineage>
        <taxon>Bacteria</taxon>
        <taxon>Bacillati</taxon>
        <taxon>Actinomycetota</taxon>
        <taxon>Actinomycetes</taxon>
        <taxon>Actinomycetales</taxon>
        <taxon>Actinomycetaceae</taxon>
        <taxon>Actinomyces</taxon>
    </lineage>
</organism>
<evidence type="ECO:0000259" key="7">
    <source>
        <dbReference type="Pfam" id="PF01765"/>
    </source>
</evidence>
<gene>
    <name evidence="5 8" type="primary">frr</name>
    <name evidence="8" type="ORF">ID810_04775</name>
</gene>
<keyword evidence="3 5" id="KW-0963">Cytoplasm</keyword>
<keyword evidence="4 5" id="KW-0648">Protein biosynthesis</keyword>
<reference evidence="8 9" key="1">
    <citation type="submission" date="2020-11" db="EMBL/GenBank/DDBJ databases">
        <title>Actinomyces sp. ZJ750.</title>
        <authorList>
            <person name="Zhou J."/>
        </authorList>
    </citation>
    <scope>NUCLEOTIDE SEQUENCE [LARGE SCALE GENOMIC DNA]</scope>
    <source>
        <strain evidence="8 9">ZJ750</strain>
    </source>
</reference>
<name>A0A7T0LLY8_9ACTO</name>
<keyword evidence="9" id="KW-1185">Reference proteome</keyword>
<dbReference type="FunFam" id="3.30.1360.40:FF:000001">
    <property type="entry name" value="Ribosome-recycling factor"/>
    <property type="match status" value="1"/>
</dbReference>
<proteinExistence type="inferred from homology"/>
<evidence type="ECO:0000313" key="9">
    <source>
        <dbReference type="Proteomes" id="UP000594637"/>
    </source>
</evidence>
<dbReference type="EMBL" id="CP063989">
    <property type="protein sequence ID" value="QPL06226.1"/>
    <property type="molecule type" value="Genomic_DNA"/>
</dbReference>
<dbReference type="PANTHER" id="PTHR20982">
    <property type="entry name" value="RIBOSOME RECYCLING FACTOR"/>
    <property type="match status" value="1"/>
</dbReference>
<evidence type="ECO:0000256" key="5">
    <source>
        <dbReference type="HAMAP-Rule" id="MF_00040"/>
    </source>
</evidence>
<dbReference type="Pfam" id="PF01765">
    <property type="entry name" value="RRF"/>
    <property type="match status" value="1"/>
</dbReference>
<keyword evidence="6" id="KW-0175">Coiled coil</keyword>
<dbReference type="InterPro" id="IPR023584">
    <property type="entry name" value="Ribosome_recyc_fac_dom"/>
</dbReference>
<dbReference type="PANTHER" id="PTHR20982:SF3">
    <property type="entry name" value="MITOCHONDRIAL RIBOSOME RECYCLING FACTOR PSEUDO 1"/>
    <property type="match status" value="1"/>
</dbReference>
<dbReference type="InterPro" id="IPR002661">
    <property type="entry name" value="Ribosome_recyc_fac"/>
</dbReference>
<evidence type="ECO:0000313" key="8">
    <source>
        <dbReference type="EMBL" id="QPL06226.1"/>
    </source>
</evidence>
<dbReference type="Gene3D" id="1.10.132.20">
    <property type="entry name" value="Ribosome-recycling factor"/>
    <property type="match status" value="1"/>
</dbReference>
<feature type="domain" description="Ribosome recycling factor" evidence="7">
    <location>
        <begin position="21"/>
        <end position="183"/>
    </location>
</feature>
<dbReference type="GO" id="GO:0005737">
    <property type="term" value="C:cytoplasm"/>
    <property type="evidence" value="ECO:0007669"/>
    <property type="project" value="UniProtKB-SubCell"/>
</dbReference>
<dbReference type="InterPro" id="IPR036191">
    <property type="entry name" value="RRF_sf"/>
</dbReference>
<evidence type="ECO:0000256" key="4">
    <source>
        <dbReference type="ARBA" id="ARBA00022917"/>
    </source>
</evidence>
<protein>
    <recommendedName>
        <fullName evidence="5">Ribosome-recycling factor</fullName>
        <shortName evidence="5">RRF</shortName>
    </recommendedName>
    <alternativeName>
        <fullName evidence="5">Ribosome-releasing factor</fullName>
    </alternativeName>
</protein>
<comment type="subcellular location">
    <subcellularLocation>
        <location evidence="1 5">Cytoplasm</location>
    </subcellularLocation>
</comment>
<dbReference type="AlphaFoldDB" id="A0A7T0LLY8"/>
<evidence type="ECO:0000256" key="1">
    <source>
        <dbReference type="ARBA" id="ARBA00004496"/>
    </source>
</evidence>